<dbReference type="PROSITE" id="PS50905">
    <property type="entry name" value="FERRITIN_LIKE"/>
    <property type="match status" value="1"/>
</dbReference>
<dbReference type="Gramene" id="GBG73202">
    <property type="protein sequence ID" value="GBG73202"/>
    <property type="gene ID" value="CBR_g12920"/>
</dbReference>
<accession>A0A388KT68</accession>
<dbReference type="GO" id="GO:0004322">
    <property type="term" value="F:ferroxidase activity"/>
    <property type="evidence" value="ECO:0007669"/>
    <property type="project" value="UniProtKB-EC"/>
</dbReference>
<dbReference type="PANTHER" id="PTHR11431">
    <property type="entry name" value="FERRITIN"/>
    <property type="match status" value="1"/>
</dbReference>
<dbReference type="InterPro" id="IPR009078">
    <property type="entry name" value="Ferritin-like_SF"/>
</dbReference>
<evidence type="ECO:0000256" key="4">
    <source>
        <dbReference type="ARBA" id="ARBA00023004"/>
    </source>
</evidence>
<keyword evidence="4 8" id="KW-0408">Iron</keyword>
<evidence type="ECO:0000256" key="8">
    <source>
        <dbReference type="PIRSR" id="PIRSR601519-1"/>
    </source>
</evidence>
<dbReference type="InterPro" id="IPR001519">
    <property type="entry name" value="Ferritin"/>
</dbReference>
<comment type="function">
    <text evidence="5">Stores iron in a soluble, non-toxic, readily available form. Important for iron homeostasis. Has ferroxidase activity. Iron is taken up in the ferrous form and deposited as ferric hydroxides after oxidation.</text>
</comment>
<keyword evidence="9" id="KW-0560">Oxidoreductase</keyword>
<keyword evidence="13" id="KW-1185">Reference proteome</keyword>
<dbReference type="GO" id="GO:0006879">
    <property type="term" value="P:intracellular iron ion homeostasis"/>
    <property type="evidence" value="ECO:0007669"/>
    <property type="project" value="UniProtKB-KW"/>
</dbReference>
<dbReference type="GO" id="GO:0005737">
    <property type="term" value="C:cytoplasm"/>
    <property type="evidence" value="ECO:0007669"/>
    <property type="project" value="TreeGrafter"/>
</dbReference>
<evidence type="ECO:0000313" key="13">
    <source>
        <dbReference type="Proteomes" id="UP000265515"/>
    </source>
</evidence>
<dbReference type="OMA" id="CEPRMEY"/>
<feature type="domain" description="Ferritin-like diiron" evidence="11">
    <location>
        <begin position="79"/>
        <end position="232"/>
    </location>
</feature>
<evidence type="ECO:0000256" key="3">
    <source>
        <dbReference type="ARBA" id="ARBA00022723"/>
    </source>
</evidence>
<dbReference type="AlphaFoldDB" id="A0A388KT68"/>
<organism evidence="12 13">
    <name type="scientific">Chara braunii</name>
    <name type="common">Braun's stonewort</name>
    <dbReference type="NCBI Taxonomy" id="69332"/>
    <lineage>
        <taxon>Eukaryota</taxon>
        <taxon>Viridiplantae</taxon>
        <taxon>Streptophyta</taxon>
        <taxon>Charophyceae</taxon>
        <taxon>Charales</taxon>
        <taxon>Characeae</taxon>
        <taxon>Chara</taxon>
    </lineage>
</organism>
<comment type="subunit">
    <text evidence="6">Oligomer of 24 subunits. There are two types of subunits: L (light) chain and H (heavy) chain. The major chain can be light or heavy, depending on the species and tissue type. The functional molecule forms a roughly spherical shell with a diameter of 12 nm and contains a central cavity into which the insoluble mineral iron core is deposited.</text>
</comment>
<comment type="caution">
    <text evidence="12">The sequence shown here is derived from an EMBL/GenBank/DDBJ whole genome shotgun (WGS) entry which is preliminary data.</text>
</comment>
<sequence length="265" mass="29635">MPSKGTQEGKATPSEGTQEGKETPSEGTEAIAAIAETPPAKLTGIVLEEGSIFDPAKEAEKADVNALVPSERGKSLARHRLHPDAESELCNAVNVAYGMSYTFHAMSLYFARDDVALKGLSRFFMKRSNDEREDALSLSKYLSRRGGRLKLKSVCEPRMEYDDPVRGDALMAMELTVAMEKLEYEKYLALVKLANDKEDMELEDKITDEYLHPQVKLIKKHSEYVSQLRRVGKGEGTYLFDRILKNKMKGKPELHHVHPHASPLA</sequence>
<keyword evidence="2 9" id="KW-0409">Iron storage</keyword>
<dbReference type="CDD" id="cd01056">
    <property type="entry name" value="Euk_Ferritin"/>
    <property type="match status" value="1"/>
</dbReference>
<evidence type="ECO:0000256" key="6">
    <source>
        <dbReference type="ARBA" id="ARBA00026060"/>
    </source>
</evidence>
<evidence type="ECO:0000256" key="10">
    <source>
        <dbReference type="SAM" id="MobiDB-lite"/>
    </source>
</evidence>
<gene>
    <name evidence="12" type="ORF">CBR_g12920</name>
</gene>
<evidence type="ECO:0000256" key="9">
    <source>
        <dbReference type="RuleBase" id="RU361145"/>
    </source>
</evidence>
<dbReference type="InterPro" id="IPR009040">
    <property type="entry name" value="Ferritin-like_diiron"/>
</dbReference>
<feature type="region of interest" description="Disordered" evidence="10">
    <location>
        <begin position="1"/>
        <end position="36"/>
    </location>
</feature>
<dbReference type="PANTHER" id="PTHR11431:SF75">
    <property type="entry name" value="FERRITIN"/>
    <property type="match status" value="1"/>
</dbReference>
<dbReference type="Proteomes" id="UP000265515">
    <property type="component" value="Unassembled WGS sequence"/>
</dbReference>
<comment type="catalytic activity">
    <reaction evidence="7 9">
        <text>4 Fe(2+) + O2 + 4 H(+) = 4 Fe(3+) + 2 H2O</text>
        <dbReference type="Rhea" id="RHEA:11148"/>
        <dbReference type="ChEBI" id="CHEBI:15377"/>
        <dbReference type="ChEBI" id="CHEBI:15378"/>
        <dbReference type="ChEBI" id="CHEBI:15379"/>
        <dbReference type="ChEBI" id="CHEBI:29033"/>
        <dbReference type="ChEBI" id="CHEBI:29034"/>
        <dbReference type="EC" id="1.16.3.1"/>
    </reaction>
</comment>
<reference evidence="12 13" key="1">
    <citation type="journal article" date="2018" name="Cell">
        <title>The Chara Genome: Secondary Complexity and Implications for Plant Terrestrialization.</title>
        <authorList>
            <person name="Nishiyama T."/>
            <person name="Sakayama H."/>
            <person name="Vries J.D."/>
            <person name="Buschmann H."/>
            <person name="Saint-Marcoux D."/>
            <person name="Ullrich K.K."/>
            <person name="Haas F.B."/>
            <person name="Vanderstraeten L."/>
            <person name="Becker D."/>
            <person name="Lang D."/>
            <person name="Vosolsobe S."/>
            <person name="Rombauts S."/>
            <person name="Wilhelmsson P.K.I."/>
            <person name="Janitza P."/>
            <person name="Kern R."/>
            <person name="Heyl A."/>
            <person name="Rumpler F."/>
            <person name="Villalobos L.I.A.C."/>
            <person name="Clay J.M."/>
            <person name="Skokan R."/>
            <person name="Toyoda A."/>
            <person name="Suzuki Y."/>
            <person name="Kagoshima H."/>
            <person name="Schijlen E."/>
            <person name="Tajeshwar N."/>
            <person name="Catarino B."/>
            <person name="Hetherington A.J."/>
            <person name="Saltykova A."/>
            <person name="Bonnot C."/>
            <person name="Breuninger H."/>
            <person name="Symeonidi A."/>
            <person name="Radhakrishnan G.V."/>
            <person name="Van Nieuwerburgh F."/>
            <person name="Deforce D."/>
            <person name="Chang C."/>
            <person name="Karol K.G."/>
            <person name="Hedrich R."/>
            <person name="Ulvskov P."/>
            <person name="Glockner G."/>
            <person name="Delwiche C.F."/>
            <person name="Petrasek J."/>
            <person name="Van de Peer Y."/>
            <person name="Friml J."/>
            <person name="Beilby M."/>
            <person name="Dolan L."/>
            <person name="Kohara Y."/>
            <person name="Sugano S."/>
            <person name="Fujiyama A."/>
            <person name="Delaux P.-M."/>
            <person name="Quint M."/>
            <person name="TheiBen G."/>
            <person name="Hagemann M."/>
            <person name="Harholt J."/>
            <person name="Dunand C."/>
            <person name="Zachgo S."/>
            <person name="Langdale J."/>
            <person name="Maumus F."/>
            <person name="Straeten D.V.D."/>
            <person name="Gould S.B."/>
            <person name="Rensing S.A."/>
        </authorList>
    </citation>
    <scope>NUCLEOTIDE SEQUENCE [LARGE SCALE GENOMIC DNA]</scope>
    <source>
        <strain evidence="12 13">S276</strain>
    </source>
</reference>
<evidence type="ECO:0000256" key="7">
    <source>
        <dbReference type="ARBA" id="ARBA00047990"/>
    </source>
</evidence>
<dbReference type="GO" id="GO:0006826">
    <property type="term" value="P:iron ion transport"/>
    <property type="evidence" value="ECO:0007669"/>
    <property type="project" value="InterPro"/>
</dbReference>
<evidence type="ECO:0000259" key="11">
    <source>
        <dbReference type="PROSITE" id="PS50905"/>
    </source>
</evidence>
<dbReference type="GO" id="GO:0008198">
    <property type="term" value="F:ferrous iron binding"/>
    <property type="evidence" value="ECO:0007669"/>
    <property type="project" value="TreeGrafter"/>
</dbReference>
<dbReference type="GO" id="GO:0008199">
    <property type="term" value="F:ferric iron binding"/>
    <property type="evidence" value="ECO:0007669"/>
    <property type="project" value="InterPro"/>
</dbReference>
<keyword evidence="3 8" id="KW-0479">Metal-binding</keyword>
<evidence type="ECO:0000256" key="2">
    <source>
        <dbReference type="ARBA" id="ARBA00022434"/>
    </source>
</evidence>
<comment type="similarity">
    <text evidence="1 9">Belongs to the ferritin family.</text>
</comment>
<dbReference type="Pfam" id="PF00210">
    <property type="entry name" value="Ferritin"/>
    <property type="match status" value="1"/>
</dbReference>
<feature type="binding site" evidence="8">
    <location>
        <position position="214"/>
    </location>
    <ligand>
        <name>Fe cation</name>
        <dbReference type="ChEBI" id="CHEBI:24875"/>
        <label>1</label>
    </ligand>
</feature>
<dbReference type="InterPro" id="IPR008331">
    <property type="entry name" value="Ferritin_DPS_dom"/>
</dbReference>
<dbReference type="OrthoDB" id="186462at2759"/>
<feature type="binding site" evidence="8">
    <location>
        <position position="180"/>
    </location>
    <ligand>
        <name>Fe cation</name>
        <dbReference type="ChEBI" id="CHEBI:24875"/>
        <label>1</label>
    </ligand>
</feature>
<dbReference type="STRING" id="69332.A0A388KT68"/>
<dbReference type="EMBL" id="BFEA01000178">
    <property type="protein sequence ID" value="GBG73202.1"/>
    <property type="molecule type" value="Genomic_DNA"/>
</dbReference>
<evidence type="ECO:0000256" key="1">
    <source>
        <dbReference type="ARBA" id="ARBA00007513"/>
    </source>
</evidence>
<dbReference type="SUPFAM" id="SSF47240">
    <property type="entry name" value="Ferritin-like"/>
    <property type="match status" value="1"/>
</dbReference>
<evidence type="ECO:0000313" key="12">
    <source>
        <dbReference type="EMBL" id="GBG73202.1"/>
    </source>
</evidence>
<evidence type="ECO:0000256" key="5">
    <source>
        <dbReference type="ARBA" id="ARBA00025111"/>
    </source>
</evidence>
<dbReference type="EC" id="1.16.3.1" evidence="9"/>
<dbReference type="Gene3D" id="1.20.1260.10">
    <property type="match status" value="1"/>
</dbReference>
<name>A0A388KT68_CHABU</name>
<dbReference type="InterPro" id="IPR012347">
    <property type="entry name" value="Ferritin-like"/>
</dbReference>
<protein>
    <recommendedName>
        <fullName evidence="9">Ferritin</fullName>
        <ecNumber evidence="9">1.16.3.1</ecNumber>
    </recommendedName>
</protein>
<proteinExistence type="inferred from homology"/>
<feature type="binding site" evidence="8">
    <location>
        <position position="131"/>
    </location>
    <ligand>
        <name>Fe cation</name>
        <dbReference type="ChEBI" id="CHEBI:24875"/>
        <label>1</label>
    </ligand>
</feature>
<comment type="function">
    <text evidence="9">Stores iron in a soluble, non-toxic, readily available form. Important for iron homeostasis. Iron is taken up in the ferrous form and deposited as ferric hydroxides after oxidation.</text>
</comment>